<evidence type="ECO:0000256" key="2">
    <source>
        <dbReference type="ARBA" id="ARBA00023125"/>
    </source>
</evidence>
<evidence type="ECO:0000313" key="7">
    <source>
        <dbReference type="Proteomes" id="UP000286997"/>
    </source>
</evidence>
<keyword evidence="7" id="KW-1185">Reference proteome</keyword>
<keyword evidence="2" id="KW-0238">DNA-binding</keyword>
<dbReference type="OrthoDB" id="3525895at2"/>
<evidence type="ECO:0000256" key="1">
    <source>
        <dbReference type="ARBA" id="ARBA00023015"/>
    </source>
</evidence>
<evidence type="ECO:0000313" key="6">
    <source>
        <dbReference type="EMBL" id="RVU12571.1"/>
    </source>
</evidence>
<dbReference type="SUPFAM" id="SSF51206">
    <property type="entry name" value="cAMP-binding domain-like"/>
    <property type="match status" value="1"/>
</dbReference>
<feature type="domain" description="HTH crp-type" evidence="5">
    <location>
        <begin position="181"/>
        <end position="258"/>
    </location>
</feature>
<dbReference type="InterPro" id="IPR018490">
    <property type="entry name" value="cNMP-bd_dom_sf"/>
</dbReference>
<accession>A0A437NRR5</accession>
<dbReference type="Proteomes" id="UP000286997">
    <property type="component" value="Unassembled WGS sequence"/>
</dbReference>
<comment type="caution">
    <text evidence="6">The sequence shown here is derived from an EMBL/GenBank/DDBJ whole genome shotgun (WGS) entry which is preliminary data.</text>
</comment>
<dbReference type="SUPFAM" id="SSF46785">
    <property type="entry name" value="Winged helix' DNA-binding domain"/>
    <property type="match status" value="1"/>
</dbReference>
<dbReference type="AlphaFoldDB" id="A0A437NRR5"/>
<name>A0A437NRR5_9HYPH</name>
<protein>
    <submittedName>
        <fullName evidence="6">Crp/Fnr family transcriptional regulator</fullName>
    </submittedName>
</protein>
<sequence>MTTMLAKISSTTRVSPASLAPAVPLQVVPSAPCRSEAALAGAFEAGDFARLGPEARQALARAATRRSFGHNAFIYLQDDEARHLFFVLSGHVRLSYLLDDGSTVLHGILPPGESFGELGVFENSTYCDMATAVGALTTASIPIQAFRTLSERHPEIGDALARVVARRYRSYVTLTRDLSLKTLPARLAQAVLRLADGLGTWAEVKGRRVGLLGAVVNQTDLGLMARGSRGNVNRALKAWERAGWIGMQDRCILILDRARLEGLAVEEVL</sequence>
<dbReference type="InterPro" id="IPR036390">
    <property type="entry name" value="WH_DNA-bd_sf"/>
</dbReference>
<dbReference type="Pfam" id="PF00027">
    <property type="entry name" value="cNMP_binding"/>
    <property type="match status" value="1"/>
</dbReference>
<dbReference type="PANTHER" id="PTHR24567">
    <property type="entry name" value="CRP FAMILY TRANSCRIPTIONAL REGULATORY PROTEIN"/>
    <property type="match status" value="1"/>
</dbReference>
<dbReference type="InterPro" id="IPR012318">
    <property type="entry name" value="HTH_CRP"/>
</dbReference>
<evidence type="ECO:0000259" key="5">
    <source>
        <dbReference type="PROSITE" id="PS51063"/>
    </source>
</evidence>
<organism evidence="6 7">
    <name type="scientific">Methylobacterium oryzihabitans</name>
    <dbReference type="NCBI Taxonomy" id="2499852"/>
    <lineage>
        <taxon>Bacteria</taxon>
        <taxon>Pseudomonadati</taxon>
        <taxon>Pseudomonadota</taxon>
        <taxon>Alphaproteobacteria</taxon>
        <taxon>Hyphomicrobiales</taxon>
        <taxon>Methylobacteriaceae</taxon>
        <taxon>Methylobacterium</taxon>
    </lineage>
</organism>
<dbReference type="InterPro" id="IPR050397">
    <property type="entry name" value="Env_Response_Regulators"/>
</dbReference>
<dbReference type="CDD" id="cd00038">
    <property type="entry name" value="CAP_ED"/>
    <property type="match status" value="1"/>
</dbReference>
<dbReference type="PROSITE" id="PS51063">
    <property type="entry name" value="HTH_CRP_2"/>
    <property type="match status" value="1"/>
</dbReference>
<dbReference type="PANTHER" id="PTHR24567:SF74">
    <property type="entry name" value="HTH-TYPE TRANSCRIPTIONAL REGULATOR ARCR"/>
    <property type="match status" value="1"/>
</dbReference>
<proteinExistence type="predicted"/>
<dbReference type="Gene3D" id="2.60.120.10">
    <property type="entry name" value="Jelly Rolls"/>
    <property type="match status" value="1"/>
</dbReference>
<dbReference type="PROSITE" id="PS50042">
    <property type="entry name" value="CNMP_BINDING_3"/>
    <property type="match status" value="1"/>
</dbReference>
<reference evidence="6 7" key="1">
    <citation type="submission" date="2019-01" db="EMBL/GenBank/DDBJ databases">
        <authorList>
            <person name="Chen W.-M."/>
        </authorList>
    </citation>
    <scope>NUCLEOTIDE SEQUENCE [LARGE SCALE GENOMIC DNA]</scope>
    <source>
        <strain evidence="6 7">TER-1</strain>
    </source>
</reference>
<evidence type="ECO:0000259" key="4">
    <source>
        <dbReference type="PROSITE" id="PS50042"/>
    </source>
</evidence>
<dbReference type="GO" id="GO:0003677">
    <property type="term" value="F:DNA binding"/>
    <property type="evidence" value="ECO:0007669"/>
    <property type="project" value="UniProtKB-KW"/>
</dbReference>
<dbReference type="GO" id="GO:0003700">
    <property type="term" value="F:DNA-binding transcription factor activity"/>
    <property type="evidence" value="ECO:0007669"/>
    <property type="project" value="TreeGrafter"/>
</dbReference>
<dbReference type="EMBL" id="SACP01000052">
    <property type="protein sequence ID" value="RVU12571.1"/>
    <property type="molecule type" value="Genomic_DNA"/>
</dbReference>
<dbReference type="InterPro" id="IPR000595">
    <property type="entry name" value="cNMP-bd_dom"/>
</dbReference>
<keyword evidence="3" id="KW-0804">Transcription</keyword>
<dbReference type="GO" id="GO:0005829">
    <property type="term" value="C:cytosol"/>
    <property type="evidence" value="ECO:0007669"/>
    <property type="project" value="TreeGrafter"/>
</dbReference>
<keyword evidence="1" id="KW-0805">Transcription regulation</keyword>
<feature type="domain" description="Cyclic nucleotide-binding" evidence="4">
    <location>
        <begin position="47"/>
        <end position="149"/>
    </location>
</feature>
<dbReference type="Pfam" id="PF13545">
    <property type="entry name" value="HTH_Crp_2"/>
    <property type="match status" value="1"/>
</dbReference>
<dbReference type="InterPro" id="IPR014710">
    <property type="entry name" value="RmlC-like_jellyroll"/>
</dbReference>
<evidence type="ECO:0000256" key="3">
    <source>
        <dbReference type="ARBA" id="ARBA00023163"/>
    </source>
</evidence>
<gene>
    <name evidence="6" type="ORF">EOE48_27550</name>
</gene>
<dbReference type="SMART" id="SM00100">
    <property type="entry name" value="cNMP"/>
    <property type="match status" value="1"/>
</dbReference>